<feature type="region of interest" description="Disordered" evidence="1">
    <location>
        <begin position="291"/>
        <end position="314"/>
    </location>
</feature>
<reference evidence="3" key="1">
    <citation type="submission" date="2022-04" db="EMBL/GenBank/DDBJ databases">
        <title>Lysobacter sp. CAU 1642 isolated from sea sand.</title>
        <authorList>
            <person name="Kim W."/>
        </authorList>
    </citation>
    <scope>NUCLEOTIDE SEQUENCE</scope>
    <source>
        <strain evidence="3">CAU 1642</strain>
    </source>
</reference>
<evidence type="ECO:0000256" key="2">
    <source>
        <dbReference type="SAM" id="SignalP"/>
    </source>
</evidence>
<protein>
    <submittedName>
        <fullName evidence="3">Uncharacterized protein</fullName>
    </submittedName>
</protein>
<feature type="compositionally biased region" description="Basic and acidic residues" evidence="1">
    <location>
        <begin position="291"/>
        <end position="300"/>
    </location>
</feature>
<accession>A0ABT0GGT3</accession>
<keyword evidence="4" id="KW-1185">Reference proteome</keyword>
<dbReference type="EMBL" id="JALNMH010000006">
    <property type="protein sequence ID" value="MCK7593736.1"/>
    <property type="molecule type" value="Genomic_DNA"/>
</dbReference>
<evidence type="ECO:0000313" key="3">
    <source>
        <dbReference type="EMBL" id="MCK7593736.1"/>
    </source>
</evidence>
<dbReference type="Proteomes" id="UP001431449">
    <property type="component" value="Unassembled WGS sequence"/>
</dbReference>
<evidence type="ECO:0000313" key="4">
    <source>
        <dbReference type="Proteomes" id="UP001431449"/>
    </source>
</evidence>
<evidence type="ECO:0000256" key="1">
    <source>
        <dbReference type="SAM" id="MobiDB-lite"/>
    </source>
</evidence>
<feature type="chain" id="PRO_5045601911" evidence="2">
    <location>
        <begin position="25"/>
        <end position="314"/>
    </location>
</feature>
<feature type="signal peptide" evidence="2">
    <location>
        <begin position="1"/>
        <end position="24"/>
    </location>
</feature>
<gene>
    <name evidence="3" type="ORF">M0G41_08645</name>
</gene>
<proteinExistence type="predicted"/>
<name>A0ABT0GGT3_9GAMM</name>
<dbReference type="RefSeq" id="WP_248207935.1">
    <property type="nucleotide sequence ID" value="NZ_JALNMH010000006.1"/>
</dbReference>
<keyword evidence="2" id="KW-0732">Signal</keyword>
<sequence length="314" mass="34589">MKIRVLAASLLVAASASAPLQAFAAETPAARATQAAYSVPDPAAQLGETVRQFRRGDVTALAQSLVPPSRWEELRIAYEYQRQKPISEHDREEFAEKLAELTGPGAIDRIMDDISPKMAEARAQWPGAQLMAFGAMSMAVESPDSDLTESQREALRSAIPGVQSWISATNFLDEATLRQALELLAEGVRKTGVTDLEQIRNMPIEALLDRGRSVLAAGKQAARLYGLDLDAIADSFQVEVLEIDGETARVRSSVRLFGAPVWADHDLVLVDGRWYGKEIAKHWKHSIHFDDDHHHGHGHEDEEPEVEVEIERGS</sequence>
<organism evidence="3 4">
    <name type="scientific">Pseudomarimonas salicorniae</name>
    <dbReference type="NCBI Taxonomy" id="2933270"/>
    <lineage>
        <taxon>Bacteria</taxon>
        <taxon>Pseudomonadati</taxon>
        <taxon>Pseudomonadota</taxon>
        <taxon>Gammaproteobacteria</taxon>
        <taxon>Lysobacterales</taxon>
        <taxon>Lysobacteraceae</taxon>
        <taxon>Pseudomarimonas</taxon>
    </lineage>
</organism>
<comment type="caution">
    <text evidence="3">The sequence shown here is derived from an EMBL/GenBank/DDBJ whole genome shotgun (WGS) entry which is preliminary data.</text>
</comment>